<dbReference type="Pfam" id="PF00466">
    <property type="entry name" value="Ribosomal_L10"/>
    <property type="match status" value="1"/>
</dbReference>
<dbReference type="GO" id="GO:0003723">
    <property type="term" value="F:RNA binding"/>
    <property type="evidence" value="ECO:0007669"/>
    <property type="project" value="TreeGrafter"/>
</dbReference>
<evidence type="ECO:0000256" key="5">
    <source>
        <dbReference type="ARBA" id="ARBA00023242"/>
    </source>
</evidence>
<dbReference type="InterPro" id="IPR001790">
    <property type="entry name" value="Ribosomal_uL10"/>
</dbReference>
<feature type="region of interest" description="Disordered" evidence="7">
    <location>
        <begin position="141"/>
        <end position="163"/>
    </location>
</feature>
<feature type="region of interest" description="Disordered" evidence="7">
    <location>
        <begin position="245"/>
        <end position="322"/>
    </location>
</feature>
<name>A0A316UV31_9BASI</name>
<accession>A0A316UV31</accession>
<dbReference type="GO" id="GO:0030687">
    <property type="term" value="C:preribosome, large subunit precursor"/>
    <property type="evidence" value="ECO:0007669"/>
    <property type="project" value="TreeGrafter"/>
</dbReference>
<evidence type="ECO:0000256" key="3">
    <source>
        <dbReference type="ARBA" id="ARBA00011117"/>
    </source>
</evidence>
<evidence type="ECO:0000256" key="7">
    <source>
        <dbReference type="SAM" id="MobiDB-lite"/>
    </source>
</evidence>
<comment type="subcellular location">
    <subcellularLocation>
        <location evidence="6">Cytoplasm</location>
    </subcellularLocation>
    <subcellularLocation>
        <location evidence="6">Nucleus</location>
        <location evidence="6">Nucleolus</location>
    </subcellularLocation>
</comment>
<keyword evidence="6" id="KW-0690">Ribosome biogenesis</keyword>
<dbReference type="GO" id="GO:0000027">
    <property type="term" value="P:ribosomal large subunit assembly"/>
    <property type="evidence" value="ECO:0007669"/>
    <property type="project" value="InterPro"/>
</dbReference>
<dbReference type="Proteomes" id="UP000245884">
    <property type="component" value="Unassembled WGS sequence"/>
</dbReference>
<dbReference type="InterPro" id="IPR043164">
    <property type="entry name" value="Ribosomal_uL10-like_insert_sf"/>
</dbReference>
<feature type="compositionally biased region" description="Polar residues" evidence="7">
    <location>
        <begin position="149"/>
        <end position="158"/>
    </location>
</feature>
<comment type="similarity">
    <text evidence="2 6">Belongs to the universal ribosomal protein uL10 family.</text>
</comment>
<gene>
    <name evidence="9" type="ORF">BDZ90DRAFT_238222</name>
</gene>
<dbReference type="FunFam" id="3.90.105.20:FF:000003">
    <property type="entry name" value="Ribosome assembly factor mrt4"/>
    <property type="match status" value="1"/>
</dbReference>
<keyword evidence="10" id="KW-1185">Reference proteome</keyword>
<evidence type="ECO:0000256" key="6">
    <source>
        <dbReference type="RuleBase" id="RU364039"/>
    </source>
</evidence>
<dbReference type="GO" id="GO:0005730">
    <property type="term" value="C:nucleolus"/>
    <property type="evidence" value="ECO:0007669"/>
    <property type="project" value="UniProtKB-SubCell"/>
</dbReference>
<keyword evidence="4 6" id="KW-0963">Cytoplasm</keyword>
<dbReference type="SUPFAM" id="SSF160369">
    <property type="entry name" value="Ribosomal protein L10-like"/>
    <property type="match status" value="1"/>
</dbReference>
<dbReference type="PANTHER" id="PTHR45841:SF1">
    <property type="entry name" value="MRNA TURNOVER PROTEIN 4 HOMOLOG"/>
    <property type="match status" value="1"/>
</dbReference>
<evidence type="ECO:0000256" key="4">
    <source>
        <dbReference type="ARBA" id="ARBA00022490"/>
    </source>
</evidence>
<evidence type="ECO:0000313" key="9">
    <source>
        <dbReference type="EMBL" id="PWN29139.1"/>
    </source>
</evidence>
<sequence length="322" mass="35474">MPKTKRNKVISLTATQRSASDRSEAKTTLLSSVQQCAQEYPYIWLFSLANARTAYLQEVRKLWKDSGRIFVGKNRVVAKALGEGVEDEVVKGVRGLSQRLTGSVGLLFTNSPPAEVSDWFATHERKDYARAGNVARSTVTLPEGPLYTRPSTEGTSPETLPGSLEPQLRKLGLPTELKRGVPTLLREHQVCTAGKRLDAQAAQILKHLLDQQASFRIIPLCYYSAAEEAVKDCELSEEEKDLVKMASGKDGEQLPGGRVKSGKKSQRQAAVGAKKAKAGHEEDEEFMDEDEGDDNEDDDDEDIDETGGDRVTESMMLPAHLR</sequence>
<feature type="domain" description="Large ribosomal subunit protein uL10-like insertion" evidence="8">
    <location>
        <begin position="129"/>
        <end position="208"/>
    </location>
</feature>
<dbReference type="EMBL" id="KZ819664">
    <property type="protein sequence ID" value="PWN29139.1"/>
    <property type="molecule type" value="Genomic_DNA"/>
</dbReference>
<feature type="compositionally biased region" description="Acidic residues" evidence="7">
    <location>
        <begin position="281"/>
        <end position="306"/>
    </location>
</feature>
<dbReference type="FunFam" id="3.30.70.1730:FF:000005">
    <property type="entry name" value="Ribosome assembly factor mrt4"/>
    <property type="match status" value="1"/>
</dbReference>
<dbReference type="RefSeq" id="XP_025363751.1">
    <property type="nucleotide sequence ID" value="XM_025507333.1"/>
</dbReference>
<dbReference type="GeneID" id="37029156"/>
<dbReference type="InterPro" id="IPR040637">
    <property type="entry name" value="Ribosomal_uL10-like_insert"/>
</dbReference>
<reference evidence="9 10" key="1">
    <citation type="journal article" date="2018" name="Mol. Biol. Evol.">
        <title>Broad Genomic Sampling Reveals a Smut Pathogenic Ancestry of the Fungal Clade Ustilaginomycotina.</title>
        <authorList>
            <person name="Kijpornyongpan T."/>
            <person name="Mondo S.J."/>
            <person name="Barry K."/>
            <person name="Sandor L."/>
            <person name="Lee J."/>
            <person name="Lipzen A."/>
            <person name="Pangilinan J."/>
            <person name="LaButti K."/>
            <person name="Hainaut M."/>
            <person name="Henrissat B."/>
            <person name="Grigoriev I.V."/>
            <person name="Spatafora J.W."/>
            <person name="Aime M.C."/>
        </authorList>
    </citation>
    <scope>NUCLEOTIDE SEQUENCE [LARGE SCALE GENOMIC DNA]</scope>
    <source>
        <strain evidence="9 10">MCA 5214</strain>
    </source>
</reference>
<dbReference type="Gene3D" id="3.90.105.20">
    <property type="match status" value="1"/>
</dbReference>
<evidence type="ECO:0000259" key="8">
    <source>
        <dbReference type="Pfam" id="PF17777"/>
    </source>
</evidence>
<evidence type="ECO:0000256" key="2">
    <source>
        <dbReference type="ARBA" id="ARBA00008889"/>
    </source>
</evidence>
<dbReference type="GO" id="GO:0005737">
    <property type="term" value="C:cytoplasm"/>
    <property type="evidence" value="ECO:0007669"/>
    <property type="project" value="UniProtKB-SubCell"/>
</dbReference>
<dbReference type="Pfam" id="PF17777">
    <property type="entry name" value="RL10P_insert"/>
    <property type="match status" value="1"/>
</dbReference>
<evidence type="ECO:0000256" key="1">
    <source>
        <dbReference type="ARBA" id="ARBA00004046"/>
    </source>
</evidence>
<dbReference type="InterPro" id="IPR051742">
    <property type="entry name" value="Ribosome_Assembly_uL10"/>
</dbReference>
<dbReference type="OrthoDB" id="10262308at2759"/>
<dbReference type="Gene3D" id="3.30.70.1730">
    <property type="match status" value="1"/>
</dbReference>
<dbReference type="GO" id="GO:0000956">
    <property type="term" value="P:nuclear-transcribed mRNA catabolic process"/>
    <property type="evidence" value="ECO:0007669"/>
    <property type="project" value="TreeGrafter"/>
</dbReference>
<dbReference type="InterPro" id="IPR043141">
    <property type="entry name" value="Ribosomal_uL10-like_sf"/>
</dbReference>
<dbReference type="InterPro" id="IPR033867">
    <property type="entry name" value="Mrt4"/>
</dbReference>
<dbReference type="STRING" id="1569628.A0A316UV31"/>
<dbReference type="GO" id="GO:0006364">
    <property type="term" value="P:rRNA processing"/>
    <property type="evidence" value="ECO:0007669"/>
    <property type="project" value="TreeGrafter"/>
</dbReference>
<dbReference type="AlphaFoldDB" id="A0A316UV31"/>
<protein>
    <recommendedName>
        <fullName evidence="6">Ribosome assembly factor mrt4</fullName>
    </recommendedName>
</protein>
<dbReference type="PANTHER" id="PTHR45841">
    <property type="entry name" value="MRNA TURNOVER PROTEIN 4 MRTO4"/>
    <property type="match status" value="1"/>
</dbReference>
<proteinExistence type="inferred from homology"/>
<comment type="subunit">
    <text evidence="3 6">Associates with the pre-60S ribosomal particle.</text>
</comment>
<dbReference type="CDD" id="cd05796">
    <property type="entry name" value="Ribosomal_P0_like"/>
    <property type="match status" value="1"/>
</dbReference>
<organism evidence="9 10">
    <name type="scientific">Jaminaea rosea</name>
    <dbReference type="NCBI Taxonomy" id="1569628"/>
    <lineage>
        <taxon>Eukaryota</taxon>
        <taxon>Fungi</taxon>
        <taxon>Dikarya</taxon>
        <taxon>Basidiomycota</taxon>
        <taxon>Ustilaginomycotina</taxon>
        <taxon>Exobasidiomycetes</taxon>
        <taxon>Microstromatales</taxon>
        <taxon>Microstromatales incertae sedis</taxon>
        <taxon>Jaminaea</taxon>
    </lineage>
</organism>
<evidence type="ECO:0000313" key="10">
    <source>
        <dbReference type="Proteomes" id="UP000245884"/>
    </source>
</evidence>
<comment type="function">
    <text evidence="1 6">Component of the ribosome assembly machinery. Nuclear paralog of the ribosomal protein P0, it binds pre-60S subunits at an early stage of assembly in the nucleolus, and is replaced by P0 in cytoplasmic pre-60S subunits and mature 80S ribosomes.</text>
</comment>
<keyword evidence="5 6" id="KW-0539">Nucleus</keyword>